<evidence type="ECO:0000313" key="8">
    <source>
        <dbReference type="Proteomes" id="UP000093501"/>
    </source>
</evidence>
<evidence type="ECO:0000259" key="6">
    <source>
        <dbReference type="Pfam" id="PF01699"/>
    </source>
</evidence>
<feature type="transmembrane region" description="Helical" evidence="5">
    <location>
        <begin position="131"/>
        <end position="154"/>
    </location>
</feature>
<feature type="transmembrane region" description="Helical" evidence="5">
    <location>
        <begin position="192"/>
        <end position="210"/>
    </location>
</feature>
<dbReference type="GO" id="GO:0005262">
    <property type="term" value="F:calcium channel activity"/>
    <property type="evidence" value="ECO:0007669"/>
    <property type="project" value="TreeGrafter"/>
</dbReference>
<evidence type="ECO:0000256" key="1">
    <source>
        <dbReference type="ARBA" id="ARBA00004141"/>
    </source>
</evidence>
<feature type="transmembrane region" description="Helical" evidence="5">
    <location>
        <begin position="316"/>
        <end position="338"/>
    </location>
</feature>
<evidence type="ECO:0000256" key="5">
    <source>
        <dbReference type="SAM" id="Phobius"/>
    </source>
</evidence>
<feature type="domain" description="Sodium/calcium exchanger membrane region" evidence="6">
    <location>
        <begin position="3"/>
        <end position="147"/>
    </location>
</feature>
<dbReference type="PANTHER" id="PTHR10846:SF8">
    <property type="entry name" value="INNER MEMBRANE PROTEIN YRBG"/>
    <property type="match status" value="1"/>
</dbReference>
<keyword evidence="4 5" id="KW-0472">Membrane</keyword>
<gene>
    <name evidence="7" type="ORF">BCR15_11740</name>
</gene>
<comment type="caution">
    <text evidence="7">The sequence shown here is derived from an EMBL/GenBank/DDBJ whole genome shotgun (WGS) entry which is preliminary data.</text>
</comment>
<dbReference type="EMBL" id="MBQD01000002">
    <property type="protein sequence ID" value="OCL37178.1"/>
    <property type="molecule type" value="Genomic_DNA"/>
</dbReference>
<dbReference type="InterPro" id="IPR004481">
    <property type="entry name" value="K/Na/Ca-exchanger"/>
</dbReference>
<evidence type="ECO:0000256" key="2">
    <source>
        <dbReference type="ARBA" id="ARBA00022692"/>
    </source>
</evidence>
<evidence type="ECO:0000256" key="4">
    <source>
        <dbReference type="ARBA" id="ARBA00023136"/>
    </source>
</evidence>
<feature type="transmembrane region" description="Helical" evidence="5">
    <location>
        <begin position="222"/>
        <end position="245"/>
    </location>
</feature>
<dbReference type="Proteomes" id="UP000093501">
    <property type="component" value="Unassembled WGS sequence"/>
</dbReference>
<organism evidence="7 8">
    <name type="scientific">Tessaracoccus lapidicaptus</name>
    <dbReference type="NCBI Taxonomy" id="1427523"/>
    <lineage>
        <taxon>Bacteria</taxon>
        <taxon>Bacillati</taxon>
        <taxon>Actinomycetota</taxon>
        <taxon>Actinomycetes</taxon>
        <taxon>Propionibacteriales</taxon>
        <taxon>Propionibacteriaceae</taxon>
        <taxon>Tessaracoccus</taxon>
    </lineage>
</organism>
<evidence type="ECO:0000256" key="3">
    <source>
        <dbReference type="ARBA" id="ARBA00022989"/>
    </source>
</evidence>
<reference evidence="8" key="1">
    <citation type="submission" date="2016-07" db="EMBL/GenBank/DDBJ databases">
        <authorList>
            <person name="Florea S."/>
            <person name="Webb J.S."/>
            <person name="Jaromczyk J."/>
            <person name="Schardl C.L."/>
        </authorList>
    </citation>
    <scope>NUCLEOTIDE SEQUENCE [LARGE SCALE GENOMIC DNA]</scope>
    <source>
        <strain evidence="8">IPBSL-7</strain>
    </source>
</reference>
<dbReference type="GO" id="GO:0005886">
    <property type="term" value="C:plasma membrane"/>
    <property type="evidence" value="ECO:0007669"/>
    <property type="project" value="TreeGrafter"/>
</dbReference>
<accession>A0A1C0ARW7</accession>
<dbReference type="GO" id="GO:0006874">
    <property type="term" value="P:intracellular calcium ion homeostasis"/>
    <property type="evidence" value="ECO:0007669"/>
    <property type="project" value="TreeGrafter"/>
</dbReference>
<dbReference type="Gene3D" id="1.20.1420.30">
    <property type="entry name" value="NCX, central ion-binding region"/>
    <property type="match status" value="1"/>
</dbReference>
<feature type="transmembrane region" description="Helical" evidence="5">
    <location>
        <begin position="290"/>
        <end position="309"/>
    </location>
</feature>
<evidence type="ECO:0000313" key="7">
    <source>
        <dbReference type="EMBL" id="OCL37178.1"/>
    </source>
</evidence>
<dbReference type="AlphaFoldDB" id="A0A1C0ARW7"/>
<feature type="transmembrane region" description="Helical" evidence="5">
    <location>
        <begin position="252"/>
        <end position="270"/>
    </location>
</feature>
<comment type="subcellular location">
    <subcellularLocation>
        <location evidence="1">Membrane</location>
        <topology evidence="1">Multi-pass membrane protein</topology>
    </subcellularLocation>
</comment>
<keyword evidence="3 5" id="KW-1133">Transmembrane helix</keyword>
<keyword evidence="2 5" id="KW-0812">Transmembrane</keyword>
<dbReference type="Pfam" id="PF01699">
    <property type="entry name" value="Na_Ca_ex"/>
    <property type="match status" value="2"/>
</dbReference>
<dbReference type="InterPro" id="IPR004837">
    <property type="entry name" value="NaCa_Exmemb"/>
</dbReference>
<dbReference type="GO" id="GO:0008273">
    <property type="term" value="F:calcium, potassium:sodium antiporter activity"/>
    <property type="evidence" value="ECO:0007669"/>
    <property type="project" value="TreeGrafter"/>
</dbReference>
<feature type="transmembrane region" description="Helical" evidence="5">
    <location>
        <begin position="61"/>
        <end position="85"/>
    </location>
</feature>
<keyword evidence="8" id="KW-1185">Reference proteome</keyword>
<name>A0A1C0ARW7_9ACTN</name>
<proteinExistence type="predicted"/>
<sequence length="339" mass="34461">MVALIAFVACAAAIFVAGGRLSRYGERIGELSGWGSAWVGLILMASVTSLPELMVGISSSAIVGSADLAVGDVLGSCAINLLILASLDMLVPERKRLLSLASPSHALAAGLGIVLLATVGVAMLSGDAMPLTPWIGASSLLFLGLYVGSVRLIFRHSRSAPDPGVQAPLDVHLTARDPATAHLTLPQAVGRYAAVAAVVVGAALILPPAAEQIARMSGLEESFVGTVFLAVSTSLPELAVSLAAVRMGAVDLAVGNLLGSNLFNILILTVDELVYTKGLLLADASPTQVSTVLTTIAMSAVVIIGLTYQAGAAKRFVLAGDAALMLAVYGGNAALLLML</sequence>
<feature type="transmembrane region" description="Helical" evidence="5">
    <location>
        <begin position="106"/>
        <end position="125"/>
    </location>
</feature>
<feature type="domain" description="Sodium/calcium exchanger membrane region" evidence="6">
    <location>
        <begin position="195"/>
        <end position="336"/>
    </location>
</feature>
<dbReference type="InterPro" id="IPR044880">
    <property type="entry name" value="NCX_ion-bd_dom_sf"/>
</dbReference>
<dbReference type="PANTHER" id="PTHR10846">
    <property type="entry name" value="SODIUM/POTASSIUM/CALCIUM EXCHANGER"/>
    <property type="match status" value="1"/>
</dbReference>
<protein>
    <recommendedName>
        <fullName evidence="6">Sodium/calcium exchanger membrane region domain-containing protein</fullName>
    </recommendedName>
</protein>